<sequence length="262" mass="27766">MVEARSGSAGRHEARVRIVEVAARLLREQGAAAVTTRAVAQAAGMQAPTIYRFFEDKDALLDAVAEHVFTAYVAEKALAEAGDDPVADLRAGWETHIGFGLANPALFGLLTDPSRTTHSPAAVAGLEVLRGRVHRVAAIGRLRVTERRAVELIHAAGTGAVLTLLSIPPADRDLELADAMYEAVMQVILTDAPALAVDGTTAATVAFRALAPKLPMLTDAERALLSEWLDRADDAPAVLDAERALLSEWLDRADDAPAVLDA</sequence>
<feature type="DNA-binding region" description="H-T-H motif" evidence="4">
    <location>
        <begin position="35"/>
        <end position="54"/>
    </location>
</feature>
<evidence type="ECO:0000313" key="7">
    <source>
        <dbReference type="Proteomes" id="UP000295302"/>
    </source>
</evidence>
<dbReference type="InterPro" id="IPR001647">
    <property type="entry name" value="HTH_TetR"/>
</dbReference>
<dbReference type="InterPro" id="IPR009057">
    <property type="entry name" value="Homeodomain-like_sf"/>
</dbReference>
<evidence type="ECO:0000256" key="1">
    <source>
        <dbReference type="ARBA" id="ARBA00023015"/>
    </source>
</evidence>
<evidence type="ECO:0000313" key="6">
    <source>
        <dbReference type="EMBL" id="TDD40710.1"/>
    </source>
</evidence>
<keyword evidence="7" id="KW-1185">Reference proteome</keyword>
<dbReference type="PANTHER" id="PTHR30055">
    <property type="entry name" value="HTH-TYPE TRANSCRIPTIONAL REGULATOR RUTR"/>
    <property type="match status" value="1"/>
</dbReference>
<dbReference type="OrthoDB" id="3784817at2"/>
<dbReference type="AlphaFoldDB" id="A0A4R4Y9Q0"/>
<keyword evidence="1" id="KW-0805">Transcription regulation</keyword>
<dbReference type="GO" id="GO:0000976">
    <property type="term" value="F:transcription cis-regulatory region binding"/>
    <property type="evidence" value="ECO:0007669"/>
    <property type="project" value="TreeGrafter"/>
</dbReference>
<dbReference type="GO" id="GO:0003700">
    <property type="term" value="F:DNA-binding transcription factor activity"/>
    <property type="evidence" value="ECO:0007669"/>
    <property type="project" value="TreeGrafter"/>
</dbReference>
<evidence type="ECO:0000256" key="3">
    <source>
        <dbReference type="ARBA" id="ARBA00023163"/>
    </source>
</evidence>
<protein>
    <submittedName>
        <fullName evidence="6">TetR/AcrR family transcriptional regulator</fullName>
    </submittedName>
</protein>
<keyword evidence="2 4" id="KW-0238">DNA-binding</keyword>
<dbReference type="EMBL" id="SMKQ01000156">
    <property type="protein sequence ID" value="TDD40710.1"/>
    <property type="molecule type" value="Genomic_DNA"/>
</dbReference>
<name>A0A4R4Y9Q0_9ACTN</name>
<accession>A0A4R4Y9Q0</accession>
<dbReference type="InterPro" id="IPR050109">
    <property type="entry name" value="HTH-type_TetR-like_transc_reg"/>
</dbReference>
<dbReference type="Pfam" id="PF00440">
    <property type="entry name" value="TetR_N"/>
    <property type="match status" value="1"/>
</dbReference>
<evidence type="ECO:0000259" key="5">
    <source>
        <dbReference type="PROSITE" id="PS50977"/>
    </source>
</evidence>
<keyword evidence="3" id="KW-0804">Transcription</keyword>
<gene>
    <name evidence="6" type="ORF">E1286_34140</name>
</gene>
<evidence type="ECO:0000256" key="4">
    <source>
        <dbReference type="PROSITE-ProRule" id="PRU00335"/>
    </source>
</evidence>
<dbReference type="Gene3D" id="1.10.357.10">
    <property type="entry name" value="Tetracycline Repressor, domain 2"/>
    <property type="match status" value="1"/>
</dbReference>
<dbReference type="PRINTS" id="PR00455">
    <property type="entry name" value="HTHTETR"/>
</dbReference>
<dbReference type="PANTHER" id="PTHR30055:SF234">
    <property type="entry name" value="HTH-TYPE TRANSCRIPTIONAL REGULATOR BETI"/>
    <property type="match status" value="1"/>
</dbReference>
<proteinExistence type="predicted"/>
<dbReference type="PROSITE" id="PS50977">
    <property type="entry name" value="HTH_TETR_2"/>
    <property type="match status" value="1"/>
</dbReference>
<dbReference type="Proteomes" id="UP000295302">
    <property type="component" value="Unassembled WGS sequence"/>
</dbReference>
<comment type="caution">
    <text evidence="6">The sequence shown here is derived from an EMBL/GenBank/DDBJ whole genome shotgun (WGS) entry which is preliminary data.</text>
</comment>
<organism evidence="6 7">
    <name type="scientific">Nonomuraea terrae</name>
    <dbReference type="NCBI Taxonomy" id="2530383"/>
    <lineage>
        <taxon>Bacteria</taxon>
        <taxon>Bacillati</taxon>
        <taxon>Actinomycetota</taxon>
        <taxon>Actinomycetes</taxon>
        <taxon>Streptosporangiales</taxon>
        <taxon>Streptosporangiaceae</taxon>
        <taxon>Nonomuraea</taxon>
    </lineage>
</organism>
<dbReference type="SUPFAM" id="SSF46689">
    <property type="entry name" value="Homeodomain-like"/>
    <property type="match status" value="1"/>
</dbReference>
<evidence type="ECO:0000256" key="2">
    <source>
        <dbReference type="ARBA" id="ARBA00023125"/>
    </source>
</evidence>
<reference evidence="6 7" key="1">
    <citation type="submission" date="2019-03" db="EMBL/GenBank/DDBJ databases">
        <title>Draft genome sequences of novel Actinobacteria.</title>
        <authorList>
            <person name="Sahin N."/>
            <person name="Ay H."/>
            <person name="Saygin H."/>
        </authorList>
    </citation>
    <scope>NUCLEOTIDE SEQUENCE [LARGE SCALE GENOMIC DNA]</scope>
    <source>
        <strain evidence="6 7">CH32</strain>
    </source>
</reference>
<feature type="domain" description="HTH tetR-type" evidence="5">
    <location>
        <begin position="12"/>
        <end position="72"/>
    </location>
</feature>